<evidence type="ECO:0000313" key="5">
    <source>
        <dbReference type="Ensembl" id="ENSEEEP00000059069.1"/>
    </source>
</evidence>
<dbReference type="InterPro" id="IPR014806">
    <property type="entry name" value="Ufc1"/>
</dbReference>
<dbReference type="AlphaFoldDB" id="A0AAY5ER89"/>
<dbReference type="PANTHER" id="PTHR12921:SF0">
    <property type="entry name" value="UBIQUITIN-FOLD MODIFIER-CONJUGATING ENZYME 1"/>
    <property type="match status" value="1"/>
</dbReference>
<evidence type="ECO:0000256" key="1">
    <source>
        <dbReference type="ARBA" id="ARBA00008451"/>
    </source>
</evidence>
<dbReference type="Pfam" id="PF08694">
    <property type="entry name" value="UFC1"/>
    <property type="match status" value="1"/>
</dbReference>
<comment type="similarity">
    <text evidence="1">Belongs to the ubiquitin-conjugating enzyme family. UFC1 subfamily.</text>
</comment>
<dbReference type="GO" id="GO:0061657">
    <property type="term" value="F:UFM1 conjugating enzyme activity"/>
    <property type="evidence" value="ECO:0007669"/>
    <property type="project" value="InterPro"/>
</dbReference>
<dbReference type="InterPro" id="IPR016135">
    <property type="entry name" value="UBQ-conjugating_enzyme/RWD"/>
</dbReference>
<sequence length="93" mass="11271">MVDEATRKIVSEIPLRKTHSGPKDKESWKADNDWFCLESNREGTRWFGKCWYIHELLKYEFDMELDSRPLYSASNCHVTNWDCCVWKKMHRQQ</sequence>
<proteinExistence type="inferred from homology"/>
<evidence type="ECO:0000256" key="4">
    <source>
        <dbReference type="ARBA" id="ARBA00045718"/>
    </source>
</evidence>
<protein>
    <recommendedName>
        <fullName evidence="2">Ubiquitin-fold modifier-conjugating enzyme 1</fullName>
    </recommendedName>
</protein>
<reference evidence="5" key="3">
    <citation type="submission" date="2025-09" db="UniProtKB">
        <authorList>
            <consortium name="Ensembl"/>
        </authorList>
    </citation>
    <scope>IDENTIFICATION</scope>
</reference>
<dbReference type="Gene3D" id="3.10.110.10">
    <property type="entry name" value="Ubiquitin Conjugating Enzyme"/>
    <property type="match status" value="2"/>
</dbReference>
<organism evidence="5 6">
    <name type="scientific">Electrophorus electricus</name>
    <name type="common">Electric eel</name>
    <name type="synonym">Gymnotus electricus</name>
    <dbReference type="NCBI Taxonomy" id="8005"/>
    <lineage>
        <taxon>Eukaryota</taxon>
        <taxon>Metazoa</taxon>
        <taxon>Chordata</taxon>
        <taxon>Craniata</taxon>
        <taxon>Vertebrata</taxon>
        <taxon>Euteleostomi</taxon>
        <taxon>Actinopterygii</taxon>
        <taxon>Neopterygii</taxon>
        <taxon>Teleostei</taxon>
        <taxon>Ostariophysi</taxon>
        <taxon>Gymnotiformes</taxon>
        <taxon>Gymnotoidei</taxon>
        <taxon>Gymnotidae</taxon>
        <taxon>Electrophorus</taxon>
    </lineage>
</organism>
<dbReference type="SUPFAM" id="SSF54495">
    <property type="entry name" value="UBC-like"/>
    <property type="match status" value="1"/>
</dbReference>
<name>A0AAY5ER89_ELEEL</name>
<dbReference type="GO" id="GO:1990592">
    <property type="term" value="P:protein K69-linked ufmylation"/>
    <property type="evidence" value="ECO:0007669"/>
    <property type="project" value="TreeGrafter"/>
</dbReference>
<evidence type="ECO:0000256" key="3">
    <source>
        <dbReference type="ARBA" id="ARBA00022786"/>
    </source>
</evidence>
<comment type="function">
    <text evidence="4">E2-like enzyme which specifically catalyzes the second step in ufmylation. Accepts the ubiquitin-like modifier UFM1 from the E1 enzyme UBA5 and forms an intermediate with UFM1 via a thioester linkage. Ufmylation is involved in various processes, such as ribosome recycling, response to DNA damage, interferon response or reticulophagy (also called ER-phagy).</text>
</comment>
<reference evidence="5" key="2">
    <citation type="submission" date="2025-08" db="UniProtKB">
        <authorList>
            <consortium name="Ensembl"/>
        </authorList>
    </citation>
    <scope>IDENTIFICATION</scope>
</reference>
<reference evidence="5 6" key="1">
    <citation type="submission" date="2020-05" db="EMBL/GenBank/DDBJ databases">
        <title>Electrophorus electricus (electric eel) genome, fEleEle1, primary haplotype.</title>
        <authorList>
            <person name="Myers G."/>
            <person name="Meyer A."/>
            <person name="Fedrigo O."/>
            <person name="Formenti G."/>
            <person name="Rhie A."/>
            <person name="Tracey A."/>
            <person name="Sims Y."/>
            <person name="Jarvis E.D."/>
        </authorList>
    </citation>
    <scope>NUCLEOTIDE SEQUENCE [LARGE SCALE GENOMIC DNA]</scope>
</reference>
<evidence type="ECO:0000313" key="6">
    <source>
        <dbReference type="Proteomes" id="UP000314983"/>
    </source>
</evidence>
<dbReference type="Ensembl" id="ENSEEET00000063866.1">
    <property type="protein sequence ID" value="ENSEEEP00000059069.1"/>
    <property type="gene ID" value="ENSEEEG00000024795.1"/>
</dbReference>
<keyword evidence="3" id="KW-0833">Ubl conjugation pathway</keyword>
<evidence type="ECO:0000256" key="2">
    <source>
        <dbReference type="ARBA" id="ARBA00013306"/>
    </source>
</evidence>
<keyword evidence="6" id="KW-1185">Reference proteome</keyword>
<dbReference type="GeneTree" id="ENSGT00390000008196"/>
<dbReference type="PANTHER" id="PTHR12921">
    <property type="entry name" value="UBIQUITIN-FOLD MODIFIER-CONJUGATING ENZYME 1"/>
    <property type="match status" value="1"/>
</dbReference>
<dbReference type="GO" id="GO:0005737">
    <property type="term" value="C:cytoplasm"/>
    <property type="evidence" value="ECO:0007669"/>
    <property type="project" value="TreeGrafter"/>
</dbReference>
<dbReference type="Proteomes" id="UP000314983">
    <property type="component" value="Chromosome 6"/>
</dbReference>
<accession>A0AAY5ER89</accession>